<dbReference type="Pfam" id="PF18229">
    <property type="entry name" value="GcnA_N"/>
    <property type="match status" value="1"/>
</dbReference>
<dbReference type="EMBL" id="CMWB01000034">
    <property type="protein sequence ID" value="CKJ25732.1"/>
    <property type="molecule type" value="Genomic_DNA"/>
</dbReference>
<comment type="caution">
    <text evidence="4">The sequence shown here is derived from an EMBL/GenBank/DDBJ whole genome shotgun (WGS) entry which is preliminary data.</text>
</comment>
<dbReference type="InterPro" id="IPR041272">
    <property type="entry name" value="GcnA_N"/>
</dbReference>
<dbReference type="PANTHER" id="PTHR21040">
    <property type="entry name" value="BCDNA.GH04120"/>
    <property type="match status" value="1"/>
</dbReference>
<feature type="domain" description="N-acetyl-beta-D-glucosaminidase N-terminal" evidence="2">
    <location>
        <begin position="4"/>
        <end position="79"/>
    </location>
</feature>
<evidence type="ECO:0000313" key="4">
    <source>
        <dbReference type="EMBL" id="TVX68681.1"/>
    </source>
</evidence>
<dbReference type="PANTHER" id="PTHR21040:SF8">
    <property type="entry name" value="BCDNA.GH04120"/>
    <property type="match status" value="1"/>
</dbReference>
<dbReference type="CDD" id="cd06565">
    <property type="entry name" value="GH20_GcnA-like"/>
    <property type="match status" value="1"/>
</dbReference>
<dbReference type="GO" id="GO:0015929">
    <property type="term" value="F:hexosaminidase activity"/>
    <property type="evidence" value="ECO:0007669"/>
    <property type="project" value="InterPro"/>
</dbReference>
<keyword evidence="3" id="KW-0378">Hydrolase</keyword>
<accession>A0A064C2U1</accession>
<dbReference type="SUPFAM" id="SSF51445">
    <property type="entry name" value="(Trans)glycosidases"/>
    <property type="match status" value="1"/>
</dbReference>
<reference evidence="3 5" key="1">
    <citation type="submission" date="2015-03" db="EMBL/GenBank/DDBJ databases">
        <authorList>
            <consortium name="Pathogen Informatics"/>
            <person name="Murphy D."/>
        </authorList>
    </citation>
    <scope>NUCLEOTIDE SEQUENCE [LARGE SCALE GENOMIC DNA]</scope>
    <source>
        <strain evidence="3 5">0310</strain>
    </source>
</reference>
<evidence type="ECO:0000313" key="3">
    <source>
        <dbReference type="EMBL" id="CKJ25732.1"/>
    </source>
</evidence>
<name>A0A064C2U1_STREE</name>
<feature type="domain" description="Glycoside Hydrolase 20C C-terminal" evidence="1">
    <location>
        <begin position="417"/>
        <end position="603"/>
    </location>
</feature>
<gene>
    <name evidence="4" type="ORF">AZJ28_08565</name>
    <name evidence="3" type="ORF">ERS096071_01686</name>
</gene>
<evidence type="ECO:0000313" key="6">
    <source>
        <dbReference type="Proteomes" id="UP000315060"/>
    </source>
</evidence>
<dbReference type="Pfam" id="PF18088">
    <property type="entry name" value="Glyco_H_20C_C"/>
    <property type="match status" value="1"/>
</dbReference>
<dbReference type="AlphaFoldDB" id="A0A064C2U1"/>
<organism evidence="4 6">
    <name type="scientific">Streptococcus pneumoniae</name>
    <dbReference type="NCBI Taxonomy" id="1313"/>
    <lineage>
        <taxon>Bacteria</taxon>
        <taxon>Bacillati</taxon>
        <taxon>Bacillota</taxon>
        <taxon>Bacilli</taxon>
        <taxon>Lactobacillales</taxon>
        <taxon>Streptococcaceae</taxon>
        <taxon>Streptococcus</taxon>
    </lineage>
</organism>
<proteinExistence type="predicted"/>
<evidence type="ECO:0000313" key="5">
    <source>
        <dbReference type="Proteomes" id="UP000045541"/>
    </source>
</evidence>
<sequence>MVRFTGLSPKQTQAIEVLKGHISLPDVEVSVAQSDQASISIKGEDGHYQLTYRKPHQLYRALSLLVTVLAEADKVEIEEQAAYEDLAYMVDCSRNAVLNVASAKQMIEILALMGYSTFELYMEDTYQIEGQPYFGYFRGAYSVEELQEIEAYAQQFDMTFVPCIQTLPHLSAFVKWGVKEVQELRDVEDILLIGEEKVYDLIDSMFATLSKLKTRKVNIGMDEAHLVGLGRYLILDGVVNRSLLMCQHLERVLDIADKYGFHCQMWSDMFFKLMSADGQYDRDVEIPEETRVYLDRLKDRVTLVYWDYYQDSEEKYNRNFRNHHKISHDLAFAGGAWKWIGFTPHNHFSRLVAIEANKACRANQIKEVIVTGWGDNGGETAQFSILPSLQIWAELSYRNDLDSLSAHFKTNTGLTVEDFMQIDLANLLPDLPGNLSGINPNRYVFYQDVLCPILDRHMTPEQDKPHFAQAAGTIADIKEKAGNYAYLFETQAQLNAILSSKVDVGRRIRQAYQADDKESLQQIARQELPELRSQIEDFHALFSHQWLKENKVFGLDTVDIRMGGLLQRIKRAESRIEVYLAGQLDRIDELEVEILPFTDFYADKDFAATTANQWHTIATASTIYTT</sequence>
<protein>
    <submittedName>
        <fullName evidence="4">Beta-N-acetylhexosaminidase</fullName>
    </submittedName>
    <submittedName>
        <fullName evidence="3">Glycosyl hydrolase family 20 (GH20) protein</fullName>
    </submittedName>
</protein>
<evidence type="ECO:0000259" key="2">
    <source>
        <dbReference type="Pfam" id="PF18229"/>
    </source>
</evidence>
<dbReference type="Proteomes" id="UP000045541">
    <property type="component" value="Unassembled WGS sequence"/>
</dbReference>
<dbReference type="Gene3D" id="3.30.160.230">
    <property type="entry name" value="N-acetyl-beta-d-glucosaminidase"/>
    <property type="match status" value="1"/>
</dbReference>
<dbReference type="Gene3D" id="1.20.120.670">
    <property type="entry name" value="N-acetyl-b-d-glucoasminidase"/>
    <property type="match status" value="1"/>
</dbReference>
<dbReference type="EMBL" id="VMYC01000148">
    <property type="protein sequence ID" value="TVX68681.1"/>
    <property type="molecule type" value="Genomic_DNA"/>
</dbReference>
<dbReference type="Proteomes" id="UP000315060">
    <property type="component" value="Unassembled WGS sequence"/>
</dbReference>
<dbReference type="InterPro" id="IPR038901">
    <property type="entry name" value="HEXDC-like"/>
</dbReference>
<dbReference type="InterPro" id="IPR041063">
    <property type="entry name" value="Glyco_H_20C_C"/>
</dbReference>
<dbReference type="RefSeq" id="WP_016399400.1">
    <property type="nucleotide sequence ID" value="NZ_CMVG01000003.1"/>
</dbReference>
<dbReference type="Gene3D" id="3.20.20.80">
    <property type="entry name" value="Glycosidases"/>
    <property type="match status" value="1"/>
</dbReference>
<reference evidence="4 6" key="2">
    <citation type="submission" date="2019-07" db="EMBL/GenBank/DDBJ databases">
        <authorList>
            <person name="Mohale T."/>
        </authorList>
    </citation>
    <scope>NUCLEOTIDE SEQUENCE [LARGE SCALE GENOMIC DNA]</scope>
    <source>
        <strain evidence="4 6">NTPn 59</strain>
    </source>
</reference>
<evidence type="ECO:0000259" key="1">
    <source>
        <dbReference type="Pfam" id="PF18088"/>
    </source>
</evidence>
<dbReference type="InterPro" id="IPR017853">
    <property type="entry name" value="GH"/>
</dbReference>